<name>A0A086CFM8_9CHRO</name>
<evidence type="ECO:0000313" key="2">
    <source>
        <dbReference type="Proteomes" id="UP000028922"/>
    </source>
</evidence>
<proteinExistence type="predicted"/>
<dbReference type="EMBL" id="JPSP01000018">
    <property type="protein sequence ID" value="KFF40992.1"/>
    <property type="molecule type" value="Genomic_DNA"/>
</dbReference>
<organism evidence="1 2">
    <name type="scientific">Candidatus Atelocyanobacterium thalassa isolate SIO64986</name>
    <dbReference type="NCBI Taxonomy" id="1527444"/>
    <lineage>
        <taxon>Bacteria</taxon>
        <taxon>Bacillati</taxon>
        <taxon>Cyanobacteriota</taxon>
        <taxon>Cyanophyceae</taxon>
        <taxon>Oscillatoriophycideae</taxon>
        <taxon>Chroococcales</taxon>
        <taxon>Aphanothecaceae</taxon>
        <taxon>Candidatus Atelocyanobacterium</taxon>
        <taxon>Candidatus Atelocyanobacterium thalassae</taxon>
    </lineage>
</organism>
<reference evidence="1 2" key="1">
    <citation type="submission" date="2014-08" db="EMBL/GenBank/DDBJ databases">
        <title>Comparative genomics reveals surprising divergence of two closely related strains of uncultivated UCYN-A cyanobacteria.</title>
        <authorList>
            <person name="Bombar D."/>
            <person name="Heller P."/>
            <person name="Sanchez-Baracaldo P."/>
            <person name="Carter B.J."/>
            <person name="Zert J.P."/>
        </authorList>
    </citation>
    <scope>NUCLEOTIDE SEQUENCE [LARGE SCALE GENOMIC DNA]</scope>
</reference>
<gene>
    <name evidence="1" type="ORF">ucyna2_01201</name>
</gene>
<protein>
    <submittedName>
        <fullName evidence="1">Uncharacterized protein</fullName>
    </submittedName>
</protein>
<comment type="caution">
    <text evidence="1">The sequence shown here is derived from an EMBL/GenBank/DDBJ whole genome shotgun (WGS) entry which is preliminary data.</text>
</comment>
<sequence length="44" mass="5259">VEKILIIVYVFKMYINRITLKLFQITHSLVIIYPETTQPNSHIK</sequence>
<feature type="non-terminal residue" evidence="1">
    <location>
        <position position="1"/>
    </location>
</feature>
<evidence type="ECO:0000313" key="1">
    <source>
        <dbReference type="EMBL" id="KFF40992.1"/>
    </source>
</evidence>
<dbReference type="Proteomes" id="UP000028922">
    <property type="component" value="Unassembled WGS sequence"/>
</dbReference>
<accession>A0A086CFM8</accession>
<dbReference type="AlphaFoldDB" id="A0A086CFM8"/>